<dbReference type="AlphaFoldDB" id="A0A8J5D191"/>
<accession>A0A8J5D191</accession>
<comment type="caution">
    <text evidence="1">The sequence shown here is derived from an EMBL/GenBank/DDBJ whole genome shotgun (WGS) entry which is preliminary data.</text>
</comment>
<dbReference type="Proteomes" id="UP000770661">
    <property type="component" value="Unassembled WGS sequence"/>
</dbReference>
<sequence length="92" mass="10553">MPHDFLEGLYHAAKRGLAWFAAFVFPRKLFTTCTNRFHAAHSSVFMGVLELCVLYELPYRGHRNAGLQLLNDVAENVRIILHDRRAEAITIN</sequence>
<gene>
    <name evidence="1" type="ORF">GWK47_033228</name>
</gene>
<protein>
    <submittedName>
        <fullName evidence="1">Uncharacterized protein</fullName>
    </submittedName>
</protein>
<evidence type="ECO:0000313" key="2">
    <source>
        <dbReference type="Proteomes" id="UP000770661"/>
    </source>
</evidence>
<proteinExistence type="predicted"/>
<name>A0A8J5D191_CHIOP</name>
<dbReference type="EMBL" id="JACEEZ010002651">
    <property type="protein sequence ID" value="KAG0728086.1"/>
    <property type="molecule type" value="Genomic_DNA"/>
</dbReference>
<keyword evidence="2" id="KW-1185">Reference proteome</keyword>
<organism evidence="1 2">
    <name type="scientific">Chionoecetes opilio</name>
    <name type="common">Atlantic snow crab</name>
    <name type="synonym">Cancer opilio</name>
    <dbReference type="NCBI Taxonomy" id="41210"/>
    <lineage>
        <taxon>Eukaryota</taxon>
        <taxon>Metazoa</taxon>
        <taxon>Ecdysozoa</taxon>
        <taxon>Arthropoda</taxon>
        <taxon>Crustacea</taxon>
        <taxon>Multicrustacea</taxon>
        <taxon>Malacostraca</taxon>
        <taxon>Eumalacostraca</taxon>
        <taxon>Eucarida</taxon>
        <taxon>Decapoda</taxon>
        <taxon>Pleocyemata</taxon>
        <taxon>Brachyura</taxon>
        <taxon>Eubrachyura</taxon>
        <taxon>Majoidea</taxon>
        <taxon>Majidae</taxon>
        <taxon>Chionoecetes</taxon>
    </lineage>
</organism>
<evidence type="ECO:0000313" key="1">
    <source>
        <dbReference type="EMBL" id="KAG0728086.1"/>
    </source>
</evidence>
<reference evidence="1" key="1">
    <citation type="submission" date="2020-07" db="EMBL/GenBank/DDBJ databases">
        <title>The High-quality genome of the commercially important snow crab, Chionoecetes opilio.</title>
        <authorList>
            <person name="Jeong J.-H."/>
            <person name="Ryu S."/>
        </authorList>
    </citation>
    <scope>NUCLEOTIDE SEQUENCE</scope>
    <source>
        <strain evidence="1">MADBK_172401_WGS</strain>
        <tissue evidence="1">Digestive gland</tissue>
    </source>
</reference>